<dbReference type="Proteomes" id="UP001642360">
    <property type="component" value="Unassembled WGS sequence"/>
</dbReference>
<evidence type="ECO:0000313" key="2">
    <source>
        <dbReference type="Proteomes" id="UP001642360"/>
    </source>
</evidence>
<sequence length="128" mass="14491">AWATNAGKRLNKETRVVTIKGVEVGNVNIHVIHLKAQQLTAERETTYTPFVPQAVLPSSYTTSEIDISLDKSLEQRALLVESRRMTLSKCFLCLMSFSPFPEWRREKEGQGGVNDAMHDVVVHDFVFQ</sequence>
<dbReference type="EMBL" id="CAUOFW020005080">
    <property type="protein sequence ID" value="CAK9168506.1"/>
    <property type="molecule type" value="Genomic_DNA"/>
</dbReference>
<reference evidence="1 2" key="1">
    <citation type="submission" date="2024-02" db="EMBL/GenBank/DDBJ databases">
        <authorList>
            <person name="Vignale AGUSTIN F."/>
            <person name="Sosa J E."/>
            <person name="Modenutti C."/>
        </authorList>
    </citation>
    <scope>NUCLEOTIDE SEQUENCE [LARGE SCALE GENOMIC DNA]</scope>
</reference>
<feature type="non-terminal residue" evidence="1">
    <location>
        <position position="1"/>
    </location>
</feature>
<accession>A0ABC8THP7</accession>
<keyword evidence="2" id="KW-1185">Reference proteome</keyword>
<gene>
    <name evidence="1" type="ORF">ILEXP_LOCUS37898</name>
</gene>
<protein>
    <submittedName>
        <fullName evidence="1">Uncharacterized protein</fullName>
    </submittedName>
</protein>
<comment type="caution">
    <text evidence="1">The sequence shown here is derived from an EMBL/GenBank/DDBJ whole genome shotgun (WGS) entry which is preliminary data.</text>
</comment>
<proteinExistence type="predicted"/>
<dbReference type="AlphaFoldDB" id="A0ABC8THP7"/>
<organism evidence="1 2">
    <name type="scientific">Ilex paraguariensis</name>
    <name type="common">yerba mate</name>
    <dbReference type="NCBI Taxonomy" id="185542"/>
    <lineage>
        <taxon>Eukaryota</taxon>
        <taxon>Viridiplantae</taxon>
        <taxon>Streptophyta</taxon>
        <taxon>Embryophyta</taxon>
        <taxon>Tracheophyta</taxon>
        <taxon>Spermatophyta</taxon>
        <taxon>Magnoliopsida</taxon>
        <taxon>eudicotyledons</taxon>
        <taxon>Gunneridae</taxon>
        <taxon>Pentapetalae</taxon>
        <taxon>asterids</taxon>
        <taxon>campanulids</taxon>
        <taxon>Aquifoliales</taxon>
        <taxon>Aquifoliaceae</taxon>
        <taxon>Ilex</taxon>
    </lineage>
</organism>
<evidence type="ECO:0000313" key="1">
    <source>
        <dbReference type="EMBL" id="CAK9168506.1"/>
    </source>
</evidence>
<name>A0ABC8THP7_9AQUA</name>